<dbReference type="EMBL" id="JAUSUP010000005">
    <property type="protein sequence ID" value="MDQ0352150.1"/>
    <property type="molecule type" value="Genomic_DNA"/>
</dbReference>
<feature type="domain" description="Acyl-CoA dehydrogenase/oxidase C-terminal" evidence="7">
    <location>
        <begin position="245"/>
        <end position="361"/>
    </location>
</feature>
<dbReference type="Gene3D" id="1.10.540.10">
    <property type="entry name" value="Acyl-CoA dehydrogenase/oxidase, N-terminal domain"/>
    <property type="match status" value="1"/>
</dbReference>
<evidence type="ECO:0000259" key="9">
    <source>
        <dbReference type="Pfam" id="PF02771"/>
    </source>
</evidence>
<dbReference type="Proteomes" id="UP001236723">
    <property type="component" value="Unassembled WGS sequence"/>
</dbReference>
<sequence length="383" mass="43575">MGLNDDVFLKNERQVELYKRASKISEQVSENAKVADHEARFLDQTLKVLKRYNYLSIVLPEAYGGEDLNLYEWLLMQEKVAEGDGATALSVGWHLGLLMEIKAEGIWTNAVYEFIATEAAKQKLFNRASTERNTGSPTRGGRPETIAVLEQDQYVINGRKTFTTMAEKLDFALVSAYMPDEEKVSWFLIDMLKEGVSIDRTWDTLGMRGTGSDDLVLKDVSIDLEFHLEQNNKQSLPKAWLLHIPACYLGIAQAAFKEAIVFAKSFQPNSLDHPIAKTHQVRQKLGEMSLLLMRSRHLLFDLARRWDEEEQRDLLANEIAMVKVNVTNDAQRVVDLAMRIAGGRGLSKFFNFERYYRDVRAGLHNPPLDDVVYEQLAALALDE</sequence>
<dbReference type="InterPro" id="IPR009075">
    <property type="entry name" value="AcylCo_DH/oxidase_C"/>
</dbReference>
<feature type="domain" description="Acyl-CoA oxidase/dehydrogenase middle" evidence="8">
    <location>
        <begin position="128"/>
        <end position="220"/>
    </location>
</feature>
<evidence type="ECO:0000256" key="6">
    <source>
        <dbReference type="RuleBase" id="RU362125"/>
    </source>
</evidence>
<dbReference type="InterPro" id="IPR009100">
    <property type="entry name" value="AcylCoA_DH/oxidase_NM_dom_sf"/>
</dbReference>
<dbReference type="Gene3D" id="2.40.110.10">
    <property type="entry name" value="Butyryl-CoA Dehydrogenase, subunit A, domain 2"/>
    <property type="match status" value="1"/>
</dbReference>
<reference evidence="10 11" key="1">
    <citation type="submission" date="2023-07" db="EMBL/GenBank/DDBJ databases">
        <title>Genomic Encyclopedia of Type Strains, Phase IV (KMG-IV): sequencing the most valuable type-strain genomes for metagenomic binning, comparative biology and taxonomic classification.</title>
        <authorList>
            <person name="Goeker M."/>
        </authorList>
    </citation>
    <scope>NUCLEOTIDE SEQUENCE [LARGE SCALE GENOMIC DNA]</scope>
    <source>
        <strain evidence="10 11">DSM 15448</strain>
    </source>
</reference>
<comment type="similarity">
    <text evidence="2 6">Belongs to the acyl-CoA dehydrogenase family.</text>
</comment>
<keyword evidence="4 6" id="KW-0274">FAD</keyword>
<dbReference type="Pfam" id="PF02771">
    <property type="entry name" value="Acyl-CoA_dh_N"/>
    <property type="match status" value="1"/>
</dbReference>
<gene>
    <name evidence="10" type="ORF">J2R98_001984</name>
</gene>
<dbReference type="InterPro" id="IPR037069">
    <property type="entry name" value="AcylCoA_DH/ox_N_sf"/>
</dbReference>
<name>A0ABU0DVH0_9BACI</name>
<protein>
    <submittedName>
        <fullName evidence="10">Alkylation response protein AidB-like acyl-CoA dehydrogenase</fullName>
    </submittedName>
</protein>
<dbReference type="CDD" id="cd00567">
    <property type="entry name" value="ACAD"/>
    <property type="match status" value="1"/>
</dbReference>
<organism evidence="10 11">
    <name type="scientific">Alkalibacillus filiformis</name>
    <dbReference type="NCBI Taxonomy" id="200990"/>
    <lineage>
        <taxon>Bacteria</taxon>
        <taxon>Bacillati</taxon>
        <taxon>Bacillota</taxon>
        <taxon>Bacilli</taxon>
        <taxon>Bacillales</taxon>
        <taxon>Bacillaceae</taxon>
        <taxon>Alkalibacillus</taxon>
    </lineage>
</organism>
<dbReference type="PANTHER" id="PTHR43884">
    <property type="entry name" value="ACYL-COA DEHYDROGENASE"/>
    <property type="match status" value="1"/>
</dbReference>
<dbReference type="Pfam" id="PF02770">
    <property type="entry name" value="Acyl-CoA_dh_M"/>
    <property type="match status" value="1"/>
</dbReference>
<keyword evidence="5 6" id="KW-0560">Oxidoreductase</keyword>
<comment type="cofactor">
    <cofactor evidence="1 6">
        <name>FAD</name>
        <dbReference type="ChEBI" id="CHEBI:57692"/>
    </cofactor>
</comment>
<evidence type="ECO:0000259" key="8">
    <source>
        <dbReference type="Pfam" id="PF02770"/>
    </source>
</evidence>
<evidence type="ECO:0000259" key="7">
    <source>
        <dbReference type="Pfam" id="PF00441"/>
    </source>
</evidence>
<dbReference type="InterPro" id="IPR006091">
    <property type="entry name" value="Acyl-CoA_Oxase/DH_mid-dom"/>
</dbReference>
<evidence type="ECO:0000256" key="1">
    <source>
        <dbReference type="ARBA" id="ARBA00001974"/>
    </source>
</evidence>
<evidence type="ECO:0000313" key="10">
    <source>
        <dbReference type="EMBL" id="MDQ0352150.1"/>
    </source>
</evidence>
<dbReference type="Pfam" id="PF00441">
    <property type="entry name" value="Acyl-CoA_dh_1"/>
    <property type="match status" value="1"/>
</dbReference>
<dbReference type="PANTHER" id="PTHR43884:SF25">
    <property type="entry name" value="ACYL-COA DEHYDROGENASE YDBM-RELATED"/>
    <property type="match status" value="1"/>
</dbReference>
<dbReference type="Gene3D" id="1.20.140.10">
    <property type="entry name" value="Butyryl-CoA Dehydrogenase, subunit A, domain 3"/>
    <property type="match status" value="1"/>
</dbReference>
<feature type="domain" description="Acyl-CoA dehydrogenase/oxidase N-terminal" evidence="9">
    <location>
        <begin position="14"/>
        <end position="101"/>
    </location>
</feature>
<dbReference type="SUPFAM" id="SSF56645">
    <property type="entry name" value="Acyl-CoA dehydrogenase NM domain-like"/>
    <property type="match status" value="1"/>
</dbReference>
<dbReference type="InterPro" id="IPR046373">
    <property type="entry name" value="Acyl-CoA_Oxase/DH_mid-dom_sf"/>
</dbReference>
<evidence type="ECO:0000256" key="5">
    <source>
        <dbReference type="ARBA" id="ARBA00023002"/>
    </source>
</evidence>
<comment type="caution">
    <text evidence="10">The sequence shown here is derived from an EMBL/GenBank/DDBJ whole genome shotgun (WGS) entry which is preliminary data.</text>
</comment>
<evidence type="ECO:0000256" key="4">
    <source>
        <dbReference type="ARBA" id="ARBA00022827"/>
    </source>
</evidence>
<evidence type="ECO:0000313" key="11">
    <source>
        <dbReference type="Proteomes" id="UP001236723"/>
    </source>
</evidence>
<keyword evidence="3 6" id="KW-0285">Flavoprotein</keyword>
<accession>A0ABU0DVH0</accession>
<evidence type="ECO:0000256" key="2">
    <source>
        <dbReference type="ARBA" id="ARBA00009347"/>
    </source>
</evidence>
<dbReference type="PIRSF" id="PIRSF016578">
    <property type="entry name" value="HsaA"/>
    <property type="match status" value="1"/>
</dbReference>
<dbReference type="InterPro" id="IPR013786">
    <property type="entry name" value="AcylCoA_DH/ox_N"/>
</dbReference>
<evidence type="ECO:0000256" key="3">
    <source>
        <dbReference type="ARBA" id="ARBA00022630"/>
    </source>
</evidence>
<dbReference type="SUPFAM" id="SSF47203">
    <property type="entry name" value="Acyl-CoA dehydrogenase C-terminal domain-like"/>
    <property type="match status" value="1"/>
</dbReference>
<proteinExistence type="inferred from homology"/>
<dbReference type="RefSeq" id="WP_307068464.1">
    <property type="nucleotide sequence ID" value="NZ_JAUSUP010000005.1"/>
</dbReference>
<keyword evidence="11" id="KW-1185">Reference proteome</keyword>
<dbReference type="InterPro" id="IPR036250">
    <property type="entry name" value="AcylCo_DH-like_C"/>
</dbReference>